<dbReference type="SUPFAM" id="SSF53790">
    <property type="entry name" value="Tetrapyrrole methylase"/>
    <property type="match status" value="1"/>
</dbReference>
<keyword evidence="2" id="KW-0169">Cobalamin biosynthesis</keyword>
<protein>
    <submittedName>
        <fullName evidence="9">Precorrin-6A synthase (Deacetylating)</fullName>
    </submittedName>
</protein>
<feature type="domain" description="Tetrapyrrole methylase" evidence="8">
    <location>
        <begin position="8"/>
        <end position="230"/>
    </location>
</feature>
<sequence>MSTDHRHLLVIGIGAGDPDHLTLAAVKAMRRADVFFVLGKGPEKSSLTDLRRRMLDEHARAPYRVVEADDPWRDRTTEGRSEYTAAVHDWRSRRADVYERLIRDELAPGLTGAFLVWGDPALYDSTLGILAEVAARGTVAFDTEVVPGISSVSALAARHRITLNQVGRPVHITPARRLPEVGRDDDGDIVVMLDAQESFTGVEGDDVWIYWGAYLGTPDELLVSGLLSDVAGRIRQVRAEARARHGWIMDTYLLRVAGGPADDGTQVPCPASSARPSAGQRSAPEPARRAGETDEAAIPVLRVADAATAVSWYRRLGFVKQWGHRFEPGSPAFVEIARGPVKLFLSEHAGDARPDTLLYLRVRDVDAVAGEFGVPVATAPWAREVELRDPDGNRLRVGTPVG</sequence>
<dbReference type="SUPFAM" id="SSF54593">
    <property type="entry name" value="Glyoxalase/Bleomycin resistance protein/Dihydroxybiphenyl dioxygenase"/>
    <property type="match status" value="1"/>
</dbReference>
<dbReference type="GO" id="GO:0032259">
    <property type="term" value="P:methylation"/>
    <property type="evidence" value="ECO:0007669"/>
    <property type="project" value="UniProtKB-KW"/>
</dbReference>
<feature type="region of interest" description="Disordered" evidence="7">
    <location>
        <begin position="263"/>
        <end position="292"/>
    </location>
</feature>
<dbReference type="InterPro" id="IPR014777">
    <property type="entry name" value="4pyrrole_Mease_sub1"/>
</dbReference>
<evidence type="ECO:0000313" key="9">
    <source>
        <dbReference type="EMBL" id="SDN14080.1"/>
    </source>
</evidence>
<dbReference type="PANTHER" id="PTHR43467">
    <property type="entry name" value="COBALT-PRECORRIN-2 C(20)-METHYLTRANSFERASE"/>
    <property type="match status" value="1"/>
</dbReference>
<dbReference type="Gene3D" id="3.10.180.10">
    <property type="entry name" value="2,3-Dihydroxybiphenyl 1,2-Dioxygenase, domain 1"/>
    <property type="match status" value="1"/>
</dbReference>
<dbReference type="GO" id="GO:0046677">
    <property type="term" value="P:response to antibiotic"/>
    <property type="evidence" value="ECO:0007669"/>
    <property type="project" value="UniProtKB-KW"/>
</dbReference>
<evidence type="ECO:0000256" key="6">
    <source>
        <dbReference type="ARBA" id="ARBA00023251"/>
    </source>
</evidence>
<keyword evidence="4" id="KW-0808">Transferase</keyword>
<accession>A0A1G9YYA0</accession>
<proteinExistence type="predicted"/>
<dbReference type="InterPro" id="IPR035996">
    <property type="entry name" value="4pyrrol_Methylase_sf"/>
</dbReference>
<organism evidence="9 10">
    <name type="scientific">Streptomyces wuyuanensis</name>
    <dbReference type="NCBI Taxonomy" id="1196353"/>
    <lineage>
        <taxon>Bacteria</taxon>
        <taxon>Bacillati</taxon>
        <taxon>Actinomycetota</taxon>
        <taxon>Actinomycetes</taxon>
        <taxon>Kitasatosporales</taxon>
        <taxon>Streptomycetaceae</taxon>
        <taxon>Streptomyces</taxon>
    </lineage>
</organism>
<dbReference type="Pfam" id="PF00590">
    <property type="entry name" value="TP_methylase"/>
    <property type="match status" value="1"/>
</dbReference>
<evidence type="ECO:0000256" key="2">
    <source>
        <dbReference type="ARBA" id="ARBA00022573"/>
    </source>
</evidence>
<dbReference type="PANTHER" id="PTHR43467:SF1">
    <property type="entry name" value="PRECORRIN-6A SYNTHASE [DEACETYLATING]"/>
    <property type="match status" value="1"/>
</dbReference>
<name>A0A1G9YYA0_9ACTN</name>
<evidence type="ECO:0000256" key="5">
    <source>
        <dbReference type="ARBA" id="ARBA00022691"/>
    </source>
</evidence>
<evidence type="ECO:0000256" key="4">
    <source>
        <dbReference type="ARBA" id="ARBA00022679"/>
    </source>
</evidence>
<dbReference type="STRING" id="1196353.SAMN05444921_12024"/>
<keyword evidence="5" id="KW-0949">S-adenosyl-L-methionine</keyword>
<dbReference type="Pfam" id="PF19581">
    <property type="entry name" value="Glyoxalase_7"/>
    <property type="match status" value="1"/>
</dbReference>
<evidence type="ECO:0000256" key="3">
    <source>
        <dbReference type="ARBA" id="ARBA00022603"/>
    </source>
</evidence>
<dbReference type="InterPro" id="IPR000335">
    <property type="entry name" value="Bleomycin-R"/>
</dbReference>
<reference evidence="10" key="1">
    <citation type="submission" date="2016-10" db="EMBL/GenBank/DDBJ databases">
        <authorList>
            <person name="Varghese N."/>
            <person name="Submissions S."/>
        </authorList>
    </citation>
    <scope>NUCLEOTIDE SEQUENCE [LARGE SCALE GENOMIC DNA]</scope>
    <source>
        <strain evidence="10">CGMCC 4.7042</strain>
    </source>
</reference>
<dbReference type="Gene3D" id="3.30.950.10">
    <property type="entry name" value="Methyltransferase, Cobalt-precorrin-4 Transmethylase, Domain 2"/>
    <property type="match status" value="1"/>
</dbReference>
<keyword evidence="6" id="KW-0046">Antibiotic resistance</keyword>
<dbReference type="CDD" id="cd11643">
    <property type="entry name" value="Precorrin-6A-synthase"/>
    <property type="match status" value="1"/>
</dbReference>
<dbReference type="NCBIfam" id="TIGR02434">
    <property type="entry name" value="CobF"/>
    <property type="match status" value="1"/>
</dbReference>
<evidence type="ECO:0000259" key="8">
    <source>
        <dbReference type="Pfam" id="PF00590"/>
    </source>
</evidence>
<dbReference type="InterPro" id="IPR029068">
    <property type="entry name" value="Glyas_Bleomycin-R_OHBP_Dase"/>
</dbReference>
<evidence type="ECO:0000256" key="7">
    <source>
        <dbReference type="SAM" id="MobiDB-lite"/>
    </source>
</evidence>
<dbReference type="InterPro" id="IPR014776">
    <property type="entry name" value="4pyrrole_Mease_sub2"/>
</dbReference>
<dbReference type="InterPro" id="IPR012797">
    <property type="entry name" value="CobF"/>
</dbReference>
<dbReference type="Gene3D" id="3.40.1010.10">
    <property type="entry name" value="Cobalt-precorrin-4 Transmethylase, Domain 1"/>
    <property type="match status" value="1"/>
</dbReference>
<dbReference type="GO" id="GO:0009236">
    <property type="term" value="P:cobalamin biosynthetic process"/>
    <property type="evidence" value="ECO:0007669"/>
    <property type="project" value="UniProtKB-KW"/>
</dbReference>
<evidence type="ECO:0000256" key="1">
    <source>
        <dbReference type="ARBA" id="ARBA00004953"/>
    </source>
</evidence>
<gene>
    <name evidence="9" type="ORF">SAMN05444921_12024</name>
</gene>
<comment type="pathway">
    <text evidence="1">Cofactor biosynthesis; adenosylcobalamin biosynthesis.</text>
</comment>
<keyword evidence="3" id="KW-0489">Methyltransferase</keyword>
<dbReference type="AlphaFoldDB" id="A0A1G9YYA0"/>
<keyword evidence="10" id="KW-1185">Reference proteome</keyword>
<dbReference type="GO" id="GO:0043819">
    <property type="term" value="F:precorrin-6A synthase (deacetylating) activity"/>
    <property type="evidence" value="ECO:0007669"/>
    <property type="project" value="InterPro"/>
</dbReference>
<evidence type="ECO:0000313" key="10">
    <source>
        <dbReference type="Proteomes" id="UP000199063"/>
    </source>
</evidence>
<dbReference type="Proteomes" id="UP000199063">
    <property type="component" value="Unassembled WGS sequence"/>
</dbReference>
<dbReference type="EMBL" id="FNHI01000020">
    <property type="protein sequence ID" value="SDN14080.1"/>
    <property type="molecule type" value="Genomic_DNA"/>
</dbReference>
<dbReference type="InterPro" id="IPR000878">
    <property type="entry name" value="4pyrrol_Mease"/>
</dbReference>